<sequence>MRSLSLDAESAERFAVLTAFVESAAEAVALVAFVGLVAQLVAGLVVQPAESGVSVESATAVLDQQQIEAAETWRQPDLASADSQPAHYAVAALSSTTEGSPAGLVPMLTK</sequence>
<evidence type="ECO:0000313" key="1">
    <source>
        <dbReference type="EMBL" id="BAD54360.1"/>
    </source>
</evidence>
<reference evidence="2" key="1">
    <citation type="journal article" date="2005" name="Nature">
        <title>The map-based sequence of the rice genome.</title>
        <authorList>
            <consortium name="International rice genome sequencing project (IRGSP)"/>
            <person name="Matsumoto T."/>
            <person name="Wu J."/>
            <person name="Kanamori H."/>
            <person name="Katayose Y."/>
            <person name="Fujisawa M."/>
            <person name="Namiki N."/>
            <person name="Mizuno H."/>
            <person name="Yamamoto K."/>
            <person name="Antonio B.A."/>
            <person name="Baba T."/>
            <person name="Sakata K."/>
            <person name="Nagamura Y."/>
            <person name="Aoki H."/>
            <person name="Arikawa K."/>
            <person name="Arita K."/>
            <person name="Bito T."/>
            <person name="Chiden Y."/>
            <person name="Fujitsuka N."/>
            <person name="Fukunaka R."/>
            <person name="Hamada M."/>
            <person name="Harada C."/>
            <person name="Hayashi A."/>
            <person name="Hijishita S."/>
            <person name="Honda M."/>
            <person name="Hosokawa S."/>
            <person name="Ichikawa Y."/>
            <person name="Idonuma A."/>
            <person name="Iijima M."/>
            <person name="Ikeda M."/>
            <person name="Ikeno M."/>
            <person name="Ito K."/>
            <person name="Ito S."/>
            <person name="Ito T."/>
            <person name="Ito Y."/>
            <person name="Ito Y."/>
            <person name="Iwabuchi A."/>
            <person name="Kamiya K."/>
            <person name="Karasawa W."/>
            <person name="Kurita K."/>
            <person name="Katagiri S."/>
            <person name="Kikuta A."/>
            <person name="Kobayashi H."/>
            <person name="Kobayashi N."/>
            <person name="Machita K."/>
            <person name="Maehara T."/>
            <person name="Masukawa M."/>
            <person name="Mizubayashi T."/>
            <person name="Mukai Y."/>
            <person name="Nagasaki H."/>
            <person name="Nagata Y."/>
            <person name="Naito S."/>
            <person name="Nakashima M."/>
            <person name="Nakama Y."/>
            <person name="Nakamichi Y."/>
            <person name="Nakamura M."/>
            <person name="Meguro A."/>
            <person name="Negishi M."/>
            <person name="Ohta I."/>
            <person name="Ohta T."/>
            <person name="Okamoto M."/>
            <person name="Ono N."/>
            <person name="Saji S."/>
            <person name="Sakaguchi M."/>
            <person name="Sakai K."/>
            <person name="Shibata M."/>
            <person name="Shimokawa T."/>
            <person name="Song J."/>
            <person name="Takazaki Y."/>
            <person name="Terasawa K."/>
            <person name="Tsugane M."/>
            <person name="Tsuji K."/>
            <person name="Ueda S."/>
            <person name="Waki K."/>
            <person name="Yamagata H."/>
            <person name="Yamamoto M."/>
            <person name="Yamamoto S."/>
            <person name="Yamane H."/>
            <person name="Yoshiki S."/>
            <person name="Yoshihara R."/>
            <person name="Yukawa K."/>
            <person name="Zhong H."/>
            <person name="Yano M."/>
            <person name="Yuan Q."/>
            <person name="Ouyang S."/>
            <person name="Liu J."/>
            <person name="Jones K.M."/>
            <person name="Gansberger K."/>
            <person name="Moffat K."/>
            <person name="Hill J."/>
            <person name="Bera J."/>
            <person name="Fadrosh D."/>
            <person name="Jin S."/>
            <person name="Johri S."/>
            <person name="Kim M."/>
            <person name="Overton L."/>
            <person name="Reardon M."/>
            <person name="Tsitrin T."/>
            <person name="Vuong H."/>
            <person name="Weaver B."/>
            <person name="Ciecko A."/>
            <person name="Tallon L."/>
            <person name="Jackson J."/>
            <person name="Pai G."/>
            <person name="Aken S.V."/>
            <person name="Utterback T."/>
            <person name="Reidmuller S."/>
            <person name="Feldblyum T."/>
            <person name="Hsiao J."/>
            <person name="Zismann V."/>
            <person name="Iobst S."/>
            <person name="de Vazeille A.R."/>
            <person name="Buell C.R."/>
            <person name="Ying K."/>
            <person name="Li Y."/>
            <person name="Lu T."/>
            <person name="Huang Y."/>
            <person name="Zhao Q."/>
            <person name="Feng Q."/>
            <person name="Zhang L."/>
            <person name="Zhu J."/>
            <person name="Weng Q."/>
            <person name="Mu J."/>
            <person name="Lu Y."/>
            <person name="Fan D."/>
            <person name="Liu Y."/>
            <person name="Guan J."/>
            <person name="Zhang Y."/>
            <person name="Yu S."/>
            <person name="Liu X."/>
            <person name="Zhang Y."/>
            <person name="Hong G."/>
            <person name="Han B."/>
            <person name="Choisne N."/>
            <person name="Demange N."/>
            <person name="Orjeda G."/>
            <person name="Samain S."/>
            <person name="Cattolico L."/>
            <person name="Pelletier E."/>
            <person name="Couloux A."/>
            <person name="Segurens B."/>
            <person name="Wincker P."/>
            <person name="D'Hont A."/>
            <person name="Scarpelli C."/>
            <person name="Weissenbach J."/>
            <person name="Salanoubat M."/>
            <person name="Quetier F."/>
            <person name="Yu Y."/>
            <person name="Kim H.R."/>
            <person name="Rambo T."/>
            <person name="Currie J."/>
            <person name="Collura K."/>
            <person name="Luo M."/>
            <person name="Yang T."/>
            <person name="Ammiraju J.S.S."/>
            <person name="Engler F."/>
            <person name="Soderlund C."/>
            <person name="Wing R.A."/>
            <person name="Palmer L.E."/>
            <person name="de la Bastide M."/>
            <person name="Spiegel L."/>
            <person name="Nascimento L."/>
            <person name="Zutavern T."/>
            <person name="O'Shaughnessy A."/>
            <person name="Dike S."/>
            <person name="Dedhia N."/>
            <person name="Preston R."/>
            <person name="Balija V."/>
            <person name="McCombie W.R."/>
            <person name="Chow T."/>
            <person name="Chen H."/>
            <person name="Chung M."/>
            <person name="Chen C."/>
            <person name="Shaw J."/>
            <person name="Wu H."/>
            <person name="Hsiao K."/>
            <person name="Chao Y."/>
            <person name="Chu M."/>
            <person name="Cheng C."/>
            <person name="Hour A."/>
            <person name="Lee P."/>
            <person name="Lin S."/>
            <person name="Lin Y."/>
            <person name="Liou J."/>
            <person name="Liu S."/>
            <person name="Hsing Y."/>
            <person name="Raghuvanshi S."/>
            <person name="Mohanty A."/>
            <person name="Bharti A.K."/>
            <person name="Gaur A."/>
            <person name="Gupta V."/>
            <person name="Kumar D."/>
            <person name="Ravi V."/>
            <person name="Vij S."/>
            <person name="Kapur A."/>
            <person name="Khurana P."/>
            <person name="Khurana P."/>
            <person name="Khurana J.P."/>
            <person name="Tyagi A.K."/>
            <person name="Gaikwad K."/>
            <person name="Singh A."/>
            <person name="Dalal V."/>
            <person name="Srivastava S."/>
            <person name="Dixit A."/>
            <person name="Pal A.K."/>
            <person name="Ghazi I.A."/>
            <person name="Yadav M."/>
            <person name="Pandit A."/>
            <person name="Bhargava A."/>
            <person name="Sureshbabu K."/>
            <person name="Batra K."/>
            <person name="Sharma T.R."/>
            <person name="Mohapatra T."/>
            <person name="Singh N.K."/>
            <person name="Messing J."/>
            <person name="Nelson A.B."/>
            <person name="Fuks G."/>
            <person name="Kavchok S."/>
            <person name="Keizer G."/>
            <person name="Linton E."/>
            <person name="Llaca V."/>
            <person name="Song R."/>
            <person name="Tanyolac B."/>
            <person name="Young S."/>
            <person name="Ho-Il K."/>
            <person name="Hahn J.H."/>
            <person name="Sangsakoo G."/>
            <person name="Vanavichit A."/>
            <person name="de Mattos Luiz.A.T."/>
            <person name="Zimmer P.D."/>
            <person name="Malone G."/>
            <person name="Dellagostin O."/>
            <person name="de Oliveira A.C."/>
            <person name="Bevan M."/>
            <person name="Bancroft I."/>
            <person name="Minx P."/>
            <person name="Cordum H."/>
            <person name="Wilson R."/>
            <person name="Cheng Z."/>
            <person name="Jin W."/>
            <person name="Jiang J."/>
            <person name="Leong S.A."/>
            <person name="Iwama H."/>
            <person name="Gojobori T."/>
            <person name="Itoh T."/>
            <person name="Niimura Y."/>
            <person name="Fujii Y."/>
            <person name="Habara T."/>
            <person name="Sakai H."/>
            <person name="Sato Y."/>
            <person name="Wilson G."/>
            <person name="Kumar K."/>
            <person name="McCouch S."/>
            <person name="Juretic N."/>
            <person name="Hoen D."/>
            <person name="Wright S."/>
            <person name="Bruskiewich R."/>
            <person name="Bureau T."/>
            <person name="Miyao A."/>
            <person name="Hirochika H."/>
            <person name="Nishikawa T."/>
            <person name="Kadowaki K."/>
            <person name="Sugiura M."/>
            <person name="Burr B."/>
            <person name="Sasaki T."/>
        </authorList>
    </citation>
    <scope>NUCLEOTIDE SEQUENCE [LARGE SCALE GENOMIC DNA]</scope>
    <source>
        <strain evidence="2">cv. Nipponbare</strain>
    </source>
</reference>
<organism evidence="1 2">
    <name type="scientific">Oryza sativa subsp. japonica</name>
    <name type="common">Rice</name>
    <dbReference type="NCBI Taxonomy" id="39947"/>
    <lineage>
        <taxon>Eukaryota</taxon>
        <taxon>Viridiplantae</taxon>
        <taxon>Streptophyta</taxon>
        <taxon>Embryophyta</taxon>
        <taxon>Tracheophyta</taxon>
        <taxon>Spermatophyta</taxon>
        <taxon>Magnoliopsida</taxon>
        <taxon>Liliopsida</taxon>
        <taxon>Poales</taxon>
        <taxon>Poaceae</taxon>
        <taxon>BOP clade</taxon>
        <taxon>Oryzoideae</taxon>
        <taxon>Oryzeae</taxon>
        <taxon>Oryzinae</taxon>
        <taxon>Oryza</taxon>
        <taxon>Oryza sativa</taxon>
    </lineage>
</organism>
<protein>
    <submittedName>
        <fullName evidence="1">Uncharacterized protein</fullName>
    </submittedName>
</protein>
<proteinExistence type="predicted"/>
<accession>Q5Z6Q2</accession>
<reference evidence="2" key="2">
    <citation type="journal article" date="2008" name="Nucleic Acids Res.">
        <title>The rice annotation project database (RAP-DB): 2008 update.</title>
        <authorList>
            <consortium name="The rice annotation project (RAP)"/>
        </authorList>
    </citation>
    <scope>GENOME REANNOTATION</scope>
    <source>
        <strain evidence="2">cv. Nipponbare</strain>
    </source>
</reference>
<dbReference type="Proteomes" id="UP000000763">
    <property type="component" value="Chromosome 6"/>
</dbReference>
<dbReference type="EMBL" id="AP004993">
    <property type="protein sequence ID" value="BAD54360.1"/>
    <property type="molecule type" value="Genomic_DNA"/>
</dbReference>
<name>Q5Z6Q2_ORYSJ</name>
<gene>
    <name evidence="1" type="primary">OSJNBa0037N01.38</name>
</gene>
<dbReference type="AlphaFoldDB" id="Q5Z6Q2"/>
<evidence type="ECO:0000313" key="2">
    <source>
        <dbReference type="Proteomes" id="UP000000763"/>
    </source>
</evidence>